<reference evidence="2" key="1">
    <citation type="submission" date="2020-07" db="EMBL/GenBank/DDBJ databases">
        <authorList>
            <person name="Lin J."/>
        </authorList>
    </citation>
    <scope>NUCLEOTIDE SEQUENCE</scope>
</reference>
<organism evidence="2">
    <name type="scientific">Ananas comosus var. bracteatus</name>
    <name type="common">red pineapple</name>
    <dbReference type="NCBI Taxonomy" id="296719"/>
    <lineage>
        <taxon>Eukaryota</taxon>
        <taxon>Viridiplantae</taxon>
        <taxon>Streptophyta</taxon>
        <taxon>Embryophyta</taxon>
        <taxon>Tracheophyta</taxon>
        <taxon>Spermatophyta</taxon>
        <taxon>Magnoliopsida</taxon>
        <taxon>Liliopsida</taxon>
        <taxon>Poales</taxon>
        <taxon>Bromeliaceae</taxon>
        <taxon>Bromelioideae</taxon>
        <taxon>Ananas</taxon>
    </lineage>
</organism>
<feature type="region of interest" description="Disordered" evidence="1">
    <location>
        <begin position="1"/>
        <end position="29"/>
    </location>
</feature>
<name>A0A6V7PHC1_ANACO</name>
<dbReference type="EMBL" id="LR862148">
    <property type="protein sequence ID" value="CAD1830217.1"/>
    <property type="molecule type" value="Genomic_DNA"/>
</dbReference>
<evidence type="ECO:0000313" key="2">
    <source>
        <dbReference type="EMBL" id="CAD1830217.1"/>
    </source>
</evidence>
<accession>A0A6V7PHC1</accession>
<proteinExistence type="predicted"/>
<dbReference type="AlphaFoldDB" id="A0A6V7PHC1"/>
<gene>
    <name evidence="2" type="ORF">CB5_LOCUS13428</name>
</gene>
<protein>
    <submittedName>
        <fullName evidence="2">Uncharacterized protein</fullName>
    </submittedName>
</protein>
<evidence type="ECO:0000256" key="1">
    <source>
        <dbReference type="SAM" id="MobiDB-lite"/>
    </source>
</evidence>
<feature type="compositionally biased region" description="Basic residues" evidence="1">
    <location>
        <begin position="277"/>
        <end position="286"/>
    </location>
</feature>
<sequence length="286" mass="31182">MRARDALAPQPPPPPPAGVSAPSLDRTHSSATGIPAAGAPCRPDLACALHGYSGGLLIVLRPMTRITRIEAQVCLSRAVYRYSLDCCTGTHFVPVHLDGCTYTDVVFCQPEARVCAFGGVVPVHFFRVPVHFFVYRYTLPDCKLAAFEGCICYCCFSIHTPRPLESFLSWENREDKTPYMCRHMAGLGMLPGGPPPVPEHDRLIWVVLVCFGKAKDVKITKSALKTSPRGQIVQNLHWSKTALGTGPWQGGTVPLADRCGILEATDPWQGGTGPRTRTQRKGPKFG</sequence>
<feature type="region of interest" description="Disordered" evidence="1">
    <location>
        <begin position="264"/>
        <end position="286"/>
    </location>
</feature>